<dbReference type="RefSeq" id="WP_141631894.1">
    <property type="nucleotide sequence ID" value="NZ_VIGB01000003.1"/>
</dbReference>
<organism evidence="2 3">
    <name type="scientific">Kitasatospora acidiphila</name>
    <dbReference type="NCBI Taxonomy" id="2567942"/>
    <lineage>
        <taxon>Bacteria</taxon>
        <taxon>Bacillati</taxon>
        <taxon>Actinomycetota</taxon>
        <taxon>Actinomycetes</taxon>
        <taxon>Kitasatosporales</taxon>
        <taxon>Streptomycetaceae</taxon>
        <taxon>Kitasatospora</taxon>
    </lineage>
</organism>
<keyword evidence="3" id="KW-1185">Reference proteome</keyword>
<comment type="caution">
    <text evidence="2">The sequence shown here is derived from an EMBL/GenBank/DDBJ whole genome shotgun (WGS) entry which is preliminary data.</text>
</comment>
<dbReference type="OrthoDB" id="3542079at2"/>
<dbReference type="EMBL" id="VIGB01000003">
    <property type="protein sequence ID" value="TQF01159.1"/>
    <property type="molecule type" value="Genomic_DNA"/>
</dbReference>
<dbReference type="AlphaFoldDB" id="A0A540VWL2"/>
<evidence type="ECO:0000313" key="2">
    <source>
        <dbReference type="EMBL" id="TQF01159.1"/>
    </source>
</evidence>
<gene>
    <name evidence="2" type="ORF">E6W39_01545</name>
</gene>
<evidence type="ECO:0000313" key="3">
    <source>
        <dbReference type="Proteomes" id="UP000319103"/>
    </source>
</evidence>
<protein>
    <submittedName>
        <fullName evidence="2">SapB/AmfS family lantipeptide</fullName>
    </submittedName>
</protein>
<sequence length="41" mass="4329">MEILELQALETPAEETDANEMSSTLSVINCGASTVSTLLCL</sequence>
<dbReference type="NCBIfam" id="NF038159">
    <property type="entry name" value="lanthi_III_b"/>
    <property type="match status" value="1"/>
</dbReference>
<dbReference type="Proteomes" id="UP000319103">
    <property type="component" value="Unassembled WGS sequence"/>
</dbReference>
<dbReference type="NCBIfam" id="NF033212">
    <property type="entry name" value="SapB_AmfS_lanti"/>
    <property type="match status" value="1"/>
</dbReference>
<reference evidence="2 3" key="1">
    <citation type="submission" date="2019-06" db="EMBL/GenBank/DDBJ databases">
        <title>Description of Kitasatospora acidophila sp. nov. isolated from pine grove soil, and reclassification of Streptomyces novaecaesareae to Kitasatospora novaeceasareae comb. nov.</title>
        <authorList>
            <person name="Kim M.J."/>
        </authorList>
    </citation>
    <scope>NUCLEOTIDE SEQUENCE [LARGE SCALE GENOMIC DNA]</scope>
    <source>
        <strain evidence="2 3">MMS16-CNU292</strain>
    </source>
</reference>
<dbReference type="Pfam" id="PF19402">
    <property type="entry name" value="RamS"/>
    <property type="match status" value="1"/>
</dbReference>
<dbReference type="InterPro" id="IPR045825">
    <property type="entry name" value="RamS"/>
</dbReference>
<accession>A0A540VWL2</accession>
<name>A0A540VWL2_9ACTN</name>
<feature type="region of interest" description="Disordered" evidence="1">
    <location>
        <begin position="1"/>
        <end position="20"/>
    </location>
</feature>
<evidence type="ECO:0000256" key="1">
    <source>
        <dbReference type="SAM" id="MobiDB-lite"/>
    </source>
</evidence>
<proteinExistence type="predicted"/>
<dbReference type="NCBIfam" id="NF038154">
    <property type="entry name" value="lanthi_III_a"/>
    <property type="match status" value="1"/>
</dbReference>